<evidence type="ECO:0000313" key="4">
    <source>
        <dbReference type="EMBL" id="PJB99479.1"/>
    </source>
</evidence>
<protein>
    <submittedName>
        <fullName evidence="4">Response regulator</fullName>
    </submittedName>
</protein>
<dbReference type="PANTHER" id="PTHR44591:SF3">
    <property type="entry name" value="RESPONSE REGULATORY DOMAIN-CONTAINING PROTEIN"/>
    <property type="match status" value="1"/>
</dbReference>
<dbReference type="Gene3D" id="3.40.50.2300">
    <property type="match status" value="1"/>
</dbReference>
<dbReference type="Proteomes" id="UP000228875">
    <property type="component" value="Unassembled WGS sequence"/>
</dbReference>
<evidence type="ECO:0000256" key="1">
    <source>
        <dbReference type="ARBA" id="ARBA00022553"/>
    </source>
</evidence>
<dbReference type="CDD" id="cd17574">
    <property type="entry name" value="REC_OmpR"/>
    <property type="match status" value="1"/>
</dbReference>
<dbReference type="Pfam" id="PF00072">
    <property type="entry name" value="Response_reg"/>
    <property type="match status" value="1"/>
</dbReference>
<sequence>MKKILMIDEDRFLRKIYKNKFLNSGFEFSEATNGIEGLNKIFSEKPDLVLLDIILPRKNGFDVLIETRRNTATKRIPFIIISNLGQESDIKRGVSLGAKDYLVKTDVSHSEVVEKVKECLLKKSV</sequence>
<keyword evidence="1 2" id="KW-0597">Phosphoprotein</keyword>
<evidence type="ECO:0000259" key="3">
    <source>
        <dbReference type="PROSITE" id="PS50110"/>
    </source>
</evidence>
<feature type="domain" description="Response regulatory" evidence="3">
    <location>
        <begin position="3"/>
        <end position="119"/>
    </location>
</feature>
<gene>
    <name evidence="4" type="ORF">CO077_01500</name>
</gene>
<proteinExistence type="predicted"/>
<dbReference type="AlphaFoldDB" id="A0A2M8DMW6"/>
<dbReference type="InterPro" id="IPR050595">
    <property type="entry name" value="Bact_response_regulator"/>
</dbReference>
<reference evidence="5" key="1">
    <citation type="submission" date="2017-09" db="EMBL/GenBank/DDBJ databases">
        <title>Depth-based differentiation of microbial function through sediment-hosted aquifers and enrichment of novel symbionts in the deep terrestrial subsurface.</title>
        <authorList>
            <person name="Probst A.J."/>
            <person name="Ladd B."/>
            <person name="Jarett J.K."/>
            <person name="Geller-Mcgrath D.E."/>
            <person name="Sieber C.M.K."/>
            <person name="Emerson J.B."/>
            <person name="Anantharaman K."/>
            <person name="Thomas B.C."/>
            <person name="Malmstrom R."/>
            <person name="Stieglmeier M."/>
            <person name="Klingl A."/>
            <person name="Woyke T."/>
            <person name="Ryan C.M."/>
            <person name="Banfield J.F."/>
        </authorList>
    </citation>
    <scope>NUCLEOTIDE SEQUENCE [LARGE SCALE GENOMIC DNA]</scope>
</reference>
<organism evidence="4 5">
    <name type="scientific">Candidatus Nealsonbacteria bacterium CG_4_9_14_0_8_um_filter_35_12</name>
    <dbReference type="NCBI Taxonomy" id="1974692"/>
    <lineage>
        <taxon>Bacteria</taxon>
        <taxon>Candidatus Nealsoniibacteriota</taxon>
    </lineage>
</organism>
<dbReference type="GO" id="GO:0000160">
    <property type="term" value="P:phosphorelay signal transduction system"/>
    <property type="evidence" value="ECO:0007669"/>
    <property type="project" value="InterPro"/>
</dbReference>
<dbReference type="SUPFAM" id="SSF52172">
    <property type="entry name" value="CheY-like"/>
    <property type="match status" value="1"/>
</dbReference>
<evidence type="ECO:0000313" key="5">
    <source>
        <dbReference type="Proteomes" id="UP000228875"/>
    </source>
</evidence>
<dbReference type="SMART" id="SM00448">
    <property type="entry name" value="REC"/>
    <property type="match status" value="1"/>
</dbReference>
<dbReference type="InterPro" id="IPR001789">
    <property type="entry name" value="Sig_transdc_resp-reg_receiver"/>
</dbReference>
<evidence type="ECO:0000256" key="2">
    <source>
        <dbReference type="PROSITE-ProRule" id="PRU00169"/>
    </source>
</evidence>
<dbReference type="PROSITE" id="PS50110">
    <property type="entry name" value="RESPONSE_REGULATORY"/>
    <property type="match status" value="1"/>
</dbReference>
<dbReference type="InterPro" id="IPR011006">
    <property type="entry name" value="CheY-like_superfamily"/>
</dbReference>
<feature type="modified residue" description="4-aspartylphosphate" evidence="2">
    <location>
        <position position="52"/>
    </location>
</feature>
<dbReference type="PANTHER" id="PTHR44591">
    <property type="entry name" value="STRESS RESPONSE REGULATOR PROTEIN 1"/>
    <property type="match status" value="1"/>
</dbReference>
<name>A0A2M8DMW6_9BACT</name>
<comment type="caution">
    <text evidence="4">The sequence shown here is derived from an EMBL/GenBank/DDBJ whole genome shotgun (WGS) entry which is preliminary data.</text>
</comment>
<accession>A0A2M8DMW6</accession>
<dbReference type="EMBL" id="PFTB01000036">
    <property type="protein sequence ID" value="PJB99479.1"/>
    <property type="molecule type" value="Genomic_DNA"/>
</dbReference>